<gene>
    <name evidence="1" type="ORF">NE675_02210</name>
</gene>
<dbReference type="RefSeq" id="WP_062411814.1">
    <property type="nucleotide sequence ID" value="NZ_JAJCIO010000002.1"/>
</dbReference>
<reference evidence="1 2" key="1">
    <citation type="submission" date="2022-06" db="EMBL/GenBank/DDBJ databases">
        <title>Isolation of gut microbiota from human fecal samples.</title>
        <authorList>
            <person name="Pamer E.G."/>
            <person name="Barat B."/>
            <person name="Waligurski E."/>
            <person name="Medina S."/>
            <person name="Paddock L."/>
            <person name="Mostad J."/>
        </authorList>
    </citation>
    <scope>NUCLEOTIDE SEQUENCE [LARGE SCALE GENOMIC DNA]</scope>
    <source>
        <strain evidence="1 2">DFI.1.1</strain>
    </source>
</reference>
<protein>
    <submittedName>
        <fullName evidence="1">Uncharacterized protein</fullName>
    </submittedName>
</protein>
<evidence type="ECO:0000313" key="1">
    <source>
        <dbReference type="EMBL" id="MCQ5341853.1"/>
    </source>
</evidence>
<organism evidence="1 2">
    <name type="scientific">Megasphaera massiliensis</name>
    <dbReference type="NCBI Taxonomy" id="1232428"/>
    <lineage>
        <taxon>Bacteria</taxon>
        <taxon>Bacillati</taxon>
        <taxon>Bacillota</taxon>
        <taxon>Negativicutes</taxon>
        <taxon>Veillonellales</taxon>
        <taxon>Veillonellaceae</taxon>
        <taxon>Megasphaera</taxon>
    </lineage>
</organism>
<comment type="caution">
    <text evidence="1">The sequence shown here is derived from an EMBL/GenBank/DDBJ whole genome shotgun (WGS) entry which is preliminary data.</text>
</comment>
<keyword evidence="2" id="KW-1185">Reference proteome</keyword>
<evidence type="ECO:0000313" key="2">
    <source>
        <dbReference type="Proteomes" id="UP001206692"/>
    </source>
</evidence>
<dbReference type="Proteomes" id="UP001206692">
    <property type="component" value="Unassembled WGS sequence"/>
</dbReference>
<name>A0ABT1SQE8_9FIRM</name>
<dbReference type="NCBIfam" id="NF046065">
    <property type="entry name" value="MtxRegRemB"/>
    <property type="match status" value="1"/>
</dbReference>
<sequence>MYLHLSPDTIIPIRDIVAILPYPKRKGAALLQSFGLPVQSVGTSSEADWRSLVITEDCVYSLPVTGDTMLRRYQKCLQLLAPGDKA</sequence>
<dbReference type="EMBL" id="JANGEW010000002">
    <property type="protein sequence ID" value="MCQ5341853.1"/>
    <property type="molecule type" value="Genomic_DNA"/>
</dbReference>
<proteinExistence type="predicted"/>
<accession>A0ABT1SQE8</accession>